<reference evidence="10" key="2">
    <citation type="submission" date="2023-05" db="EMBL/GenBank/DDBJ databases">
        <authorList>
            <consortium name="Lawrence Berkeley National Laboratory"/>
            <person name="Steindorff A."/>
            <person name="Hensen N."/>
            <person name="Bonometti L."/>
            <person name="Westerberg I."/>
            <person name="Brannstrom I.O."/>
            <person name="Guillou S."/>
            <person name="Cros-Aarteil S."/>
            <person name="Calhoun S."/>
            <person name="Haridas S."/>
            <person name="Kuo A."/>
            <person name="Mondo S."/>
            <person name="Pangilinan J."/>
            <person name="Riley R."/>
            <person name="Labutti K."/>
            <person name="Andreopoulos B."/>
            <person name="Lipzen A."/>
            <person name="Chen C."/>
            <person name="Yanf M."/>
            <person name="Daum C."/>
            <person name="Ng V."/>
            <person name="Clum A."/>
            <person name="Ohm R."/>
            <person name="Martin F."/>
            <person name="Silar P."/>
            <person name="Natvig D."/>
            <person name="Lalanne C."/>
            <person name="Gautier V."/>
            <person name="Ament-Velasquez S.L."/>
            <person name="Kruys A."/>
            <person name="Hutchinson M.I."/>
            <person name="Powell A.J."/>
            <person name="Barry K."/>
            <person name="Miller A.N."/>
            <person name="Grigoriev I.V."/>
            <person name="Debuchy R."/>
            <person name="Gladieux P."/>
            <person name="Thoren M.H."/>
            <person name="Johannesson H."/>
        </authorList>
    </citation>
    <scope>NUCLEOTIDE SEQUENCE</scope>
    <source>
        <strain evidence="10">CBS 532.94</strain>
    </source>
</reference>
<dbReference type="FunFam" id="3.20.20.140:FF:000059">
    <property type="entry name" value="Histidinol-phosphatase"/>
    <property type="match status" value="1"/>
</dbReference>
<evidence type="ECO:0000256" key="1">
    <source>
        <dbReference type="ARBA" id="ARBA00004970"/>
    </source>
</evidence>
<evidence type="ECO:0000256" key="6">
    <source>
        <dbReference type="ARBA" id="ARBA00023102"/>
    </source>
</evidence>
<dbReference type="Proteomes" id="UP001303760">
    <property type="component" value="Unassembled WGS sequence"/>
</dbReference>
<dbReference type="GO" id="GO:0000105">
    <property type="term" value="P:L-histidine biosynthetic process"/>
    <property type="evidence" value="ECO:0007669"/>
    <property type="project" value="UniProtKB-UniRule"/>
</dbReference>
<comment type="caution">
    <text evidence="10">The sequence shown here is derived from an EMBL/GenBank/DDBJ whole genome shotgun (WGS) entry which is preliminary data.</text>
</comment>
<dbReference type="AlphaFoldDB" id="A0AAN7CGK4"/>
<evidence type="ECO:0000256" key="3">
    <source>
        <dbReference type="ARBA" id="ARBA00013085"/>
    </source>
</evidence>
<organism evidence="10 11">
    <name type="scientific">Achaetomium macrosporum</name>
    <dbReference type="NCBI Taxonomy" id="79813"/>
    <lineage>
        <taxon>Eukaryota</taxon>
        <taxon>Fungi</taxon>
        <taxon>Dikarya</taxon>
        <taxon>Ascomycota</taxon>
        <taxon>Pezizomycotina</taxon>
        <taxon>Sordariomycetes</taxon>
        <taxon>Sordariomycetidae</taxon>
        <taxon>Sordariales</taxon>
        <taxon>Chaetomiaceae</taxon>
        <taxon>Achaetomium</taxon>
    </lineage>
</organism>
<comment type="catalytic activity">
    <reaction evidence="7 8">
        <text>L-histidinol phosphate + H2O = L-histidinol + phosphate</text>
        <dbReference type="Rhea" id="RHEA:14465"/>
        <dbReference type="ChEBI" id="CHEBI:15377"/>
        <dbReference type="ChEBI" id="CHEBI:43474"/>
        <dbReference type="ChEBI" id="CHEBI:57699"/>
        <dbReference type="ChEBI" id="CHEBI:57980"/>
        <dbReference type="EC" id="3.1.3.15"/>
    </reaction>
</comment>
<evidence type="ECO:0000259" key="9">
    <source>
        <dbReference type="Pfam" id="PF02811"/>
    </source>
</evidence>
<evidence type="ECO:0000256" key="7">
    <source>
        <dbReference type="ARBA" id="ARBA00049158"/>
    </source>
</evidence>
<dbReference type="GO" id="GO:0005737">
    <property type="term" value="C:cytoplasm"/>
    <property type="evidence" value="ECO:0007669"/>
    <property type="project" value="TreeGrafter"/>
</dbReference>
<name>A0AAN7CGK4_9PEZI</name>
<evidence type="ECO:0000313" key="11">
    <source>
        <dbReference type="Proteomes" id="UP001303760"/>
    </source>
</evidence>
<evidence type="ECO:0000256" key="8">
    <source>
        <dbReference type="RuleBase" id="RU366003"/>
    </source>
</evidence>
<dbReference type="InterPro" id="IPR004013">
    <property type="entry name" value="PHP_dom"/>
</dbReference>
<dbReference type="SUPFAM" id="SSF89550">
    <property type="entry name" value="PHP domain-like"/>
    <property type="match status" value="1"/>
</dbReference>
<keyword evidence="5 8" id="KW-0378">Hydrolase</keyword>
<evidence type="ECO:0000313" key="10">
    <source>
        <dbReference type="EMBL" id="KAK4240897.1"/>
    </source>
</evidence>
<dbReference type="GO" id="GO:0004401">
    <property type="term" value="F:histidinol-phosphatase activity"/>
    <property type="evidence" value="ECO:0007669"/>
    <property type="project" value="UniProtKB-UniRule"/>
</dbReference>
<keyword evidence="11" id="KW-1185">Reference proteome</keyword>
<dbReference type="EC" id="3.1.3.15" evidence="3 8"/>
<comment type="pathway">
    <text evidence="1 8">Amino-acid biosynthesis; L-histidine biosynthesis; L-histidine from 5-phospho-alpha-D-ribose 1-diphosphate: step 8/9.</text>
</comment>
<evidence type="ECO:0000256" key="5">
    <source>
        <dbReference type="ARBA" id="ARBA00022801"/>
    </source>
</evidence>
<reference evidence="10" key="1">
    <citation type="journal article" date="2023" name="Mol. Phylogenet. Evol.">
        <title>Genome-scale phylogeny and comparative genomics of the fungal order Sordariales.</title>
        <authorList>
            <person name="Hensen N."/>
            <person name="Bonometti L."/>
            <person name="Westerberg I."/>
            <person name="Brannstrom I.O."/>
            <person name="Guillou S."/>
            <person name="Cros-Aarteil S."/>
            <person name="Calhoun S."/>
            <person name="Haridas S."/>
            <person name="Kuo A."/>
            <person name="Mondo S."/>
            <person name="Pangilinan J."/>
            <person name="Riley R."/>
            <person name="LaButti K."/>
            <person name="Andreopoulos B."/>
            <person name="Lipzen A."/>
            <person name="Chen C."/>
            <person name="Yan M."/>
            <person name="Daum C."/>
            <person name="Ng V."/>
            <person name="Clum A."/>
            <person name="Steindorff A."/>
            <person name="Ohm R.A."/>
            <person name="Martin F."/>
            <person name="Silar P."/>
            <person name="Natvig D.O."/>
            <person name="Lalanne C."/>
            <person name="Gautier V."/>
            <person name="Ament-Velasquez S.L."/>
            <person name="Kruys A."/>
            <person name="Hutchinson M.I."/>
            <person name="Powell A.J."/>
            <person name="Barry K."/>
            <person name="Miller A.N."/>
            <person name="Grigoriev I.V."/>
            <person name="Debuchy R."/>
            <person name="Gladieux P."/>
            <person name="Hiltunen Thoren M."/>
            <person name="Johannesson H."/>
        </authorList>
    </citation>
    <scope>NUCLEOTIDE SEQUENCE</scope>
    <source>
        <strain evidence="10">CBS 532.94</strain>
    </source>
</reference>
<dbReference type="Pfam" id="PF02811">
    <property type="entry name" value="PHP"/>
    <property type="match status" value="1"/>
</dbReference>
<keyword evidence="4 8" id="KW-0028">Amino-acid biosynthesis</keyword>
<sequence>MAFTMHSHSGQFCPGHAKDQLEDIILHAIKVGYKTIGLTEHMPRTALSDLYPEELLPSPEKSLAALAPRHEAYLAEAARLQTKYASQIHVLVGFEGEWIRPAYASLIRSLAAHPAVDYFVGSLHHARGVPIDFDAAMYAQAVAACGGTEEALWAVYLDEQFAMLREVRPRVVGHFDLPRLFSRCIGRSAAGGGDGNAGESKKIKSLKEWKGVWERVVRNLEFVMGYEGWLECNTSGLRKGLDEAYPSREIAEEWVRMGGRFTFSDDSHGTAQVATNYHRGLDYLEGLGVRELWALERRPGTGGEGRKAEVVERSVTIDEFRASLRLEE</sequence>
<dbReference type="PANTHER" id="PTHR21039">
    <property type="entry name" value="HISTIDINOL PHOSPHATASE-RELATED"/>
    <property type="match status" value="1"/>
</dbReference>
<dbReference type="PANTHER" id="PTHR21039:SF0">
    <property type="entry name" value="HISTIDINOL-PHOSPHATASE"/>
    <property type="match status" value="1"/>
</dbReference>
<evidence type="ECO:0000256" key="2">
    <source>
        <dbReference type="ARBA" id="ARBA00009152"/>
    </source>
</evidence>
<accession>A0AAN7CGK4</accession>
<dbReference type="Gene3D" id="3.20.20.140">
    <property type="entry name" value="Metal-dependent hydrolases"/>
    <property type="match status" value="1"/>
</dbReference>
<dbReference type="CDD" id="cd12110">
    <property type="entry name" value="PHP_HisPPase_Hisj_like"/>
    <property type="match status" value="1"/>
</dbReference>
<comment type="similarity">
    <text evidence="2 8">Belongs to the PHP hydrolase family. HisK subfamily.</text>
</comment>
<dbReference type="InterPro" id="IPR016195">
    <property type="entry name" value="Pol/histidinol_Pase-like"/>
</dbReference>
<evidence type="ECO:0000256" key="4">
    <source>
        <dbReference type="ARBA" id="ARBA00022605"/>
    </source>
</evidence>
<protein>
    <recommendedName>
        <fullName evidence="3 8">Histidinol-phosphatase</fullName>
        <shortName evidence="8">HolPase</shortName>
        <ecNumber evidence="3 8">3.1.3.15</ecNumber>
    </recommendedName>
</protein>
<gene>
    <name evidence="10" type="ORF">C8A03DRAFT_30975</name>
</gene>
<keyword evidence="6 8" id="KW-0368">Histidine biosynthesis</keyword>
<dbReference type="NCBIfam" id="TIGR01856">
    <property type="entry name" value="hisJ_fam"/>
    <property type="match status" value="1"/>
</dbReference>
<dbReference type="InterPro" id="IPR010140">
    <property type="entry name" value="Histidinol_P_phosphatase_HisJ"/>
</dbReference>
<dbReference type="EMBL" id="MU860031">
    <property type="protein sequence ID" value="KAK4240897.1"/>
    <property type="molecule type" value="Genomic_DNA"/>
</dbReference>
<feature type="domain" description="PHP" evidence="9">
    <location>
        <begin position="5"/>
        <end position="235"/>
    </location>
</feature>
<proteinExistence type="inferred from homology"/>